<dbReference type="NCBIfam" id="NF005927">
    <property type="entry name" value="PRK07942.1"/>
    <property type="match status" value="1"/>
</dbReference>
<accession>S3ZTQ3</accession>
<sequence>MLALDVETTGTDPETARIVAAAVVAVGGTEPDTTAWLLDPGTEVPAEAAAIHGITTEQAQADGRAPGETLPEIVSALAQALSEGCPLVVFRAPYALTVLARECARHDVPFLDGDVAPVIDPAVLDKQAERYRRGRRTLPALCEHYRVRHDGPNDPVQDALAAARLTWRLPRVHPRFAAIPLVDLHLRQRAWAAEQAAGLQAHLRRTDPAATVTADWPLIPPNLAEQSGV</sequence>
<dbReference type="AlphaFoldDB" id="S3ZTQ3"/>
<dbReference type="GO" id="GO:0004527">
    <property type="term" value="F:exonuclease activity"/>
    <property type="evidence" value="ECO:0007669"/>
    <property type="project" value="UniProtKB-ARBA"/>
</dbReference>
<dbReference type="Pfam" id="PF00929">
    <property type="entry name" value="RNase_T"/>
    <property type="match status" value="1"/>
</dbReference>
<dbReference type="InterPro" id="IPR013520">
    <property type="entry name" value="Ribonucl_H"/>
</dbReference>
<dbReference type="EMBL" id="AOPZ01000005">
    <property type="protein sequence ID" value="EPH46821.1"/>
    <property type="molecule type" value="Genomic_DNA"/>
</dbReference>
<keyword evidence="3" id="KW-1185">Reference proteome</keyword>
<reference evidence="2 3" key="1">
    <citation type="submission" date="2013-02" db="EMBL/GenBank/DDBJ databases">
        <title>Draft Genome Sequence of Streptomyces aurantiacus, Which Produces Setomimycin.</title>
        <authorList>
            <person name="Gruening B.A."/>
            <person name="Praeg A."/>
            <person name="Erxleben A."/>
            <person name="Guenther S."/>
            <person name="Mueller M."/>
        </authorList>
    </citation>
    <scope>NUCLEOTIDE SEQUENCE [LARGE SCALE GENOMIC DNA]</scope>
    <source>
        <strain evidence="2 3">JA 4570</strain>
    </source>
</reference>
<dbReference type="OrthoDB" id="9791657at2"/>
<comment type="caution">
    <text evidence="2">The sequence shown here is derived from an EMBL/GenBank/DDBJ whole genome shotgun (WGS) entry which is preliminary data.</text>
</comment>
<proteinExistence type="predicted"/>
<name>S3ZTQ3_9ACTN</name>
<dbReference type="GO" id="GO:0003676">
    <property type="term" value="F:nucleic acid binding"/>
    <property type="evidence" value="ECO:0007669"/>
    <property type="project" value="InterPro"/>
</dbReference>
<evidence type="ECO:0000313" key="3">
    <source>
        <dbReference type="Proteomes" id="UP000014629"/>
    </source>
</evidence>
<dbReference type="CDD" id="cd06127">
    <property type="entry name" value="DEDDh"/>
    <property type="match status" value="1"/>
</dbReference>
<dbReference type="SMART" id="SM00479">
    <property type="entry name" value="EXOIII"/>
    <property type="match status" value="1"/>
</dbReference>
<evidence type="ECO:0000259" key="1">
    <source>
        <dbReference type="SMART" id="SM00479"/>
    </source>
</evidence>
<dbReference type="InterPro" id="IPR012337">
    <property type="entry name" value="RNaseH-like_sf"/>
</dbReference>
<dbReference type="Proteomes" id="UP000014629">
    <property type="component" value="Unassembled WGS sequence"/>
</dbReference>
<dbReference type="Gene3D" id="3.30.420.10">
    <property type="entry name" value="Ribonuclease H-like superfamily/Ribonuclease H"/>
    <property type="match status" value="1"/>
</dbReference>
<dbReference type="SUPFAM" id="SSF53098">
    <property type="entry name" value="Ribonuclease H-like"/>
    <property type="match status" value="1"/>
</dbReference>
<gene>
    <name evidence="2" type="ORF">STRAU_0093</name>
</gene>
<protein>
    <recommendedName>
        <fullName evidence="1">Exonuclease domain-containing protein</fullName>
    </recommendedName>
</protein>
<feature type="domain" description="Exonuclease" evidence="1">
    <location>
        <begin position="1"/>
        <end position="175"/>
    </location>
</feature>
<dbReference type="PATRIC" id="fig|1286094.4.peg.91"/>
<dbReference type="InterPro" id="IPR036397">
    <property type="entry name" value="RNaseH_sf"/>
</dbReference>
<organism evidence="2 3">
    <name type="scientific">Streptomyces aurantiacus JA 4570</name>
    <dbReference type="NCBI Taxonomy" id="1286094"/>
    <lineage>
        <taxon>Bacteria</taxon>
        <taxon>Bacillati</taxon>
        <taxon>Actinomycetota</taxon>
        <taxon>Actinomycetes</taxon>
        <taxon>Kitasatosporales</taxon>
        <taxon>Streptomycetaceae</taxon>
        <taxon>Streptomyces</taxon>
        <taxon>Streptomyces aurantiacus group</taxon>
    </lineage>
</organism>
<evidence type="ECO:0000313" key="2">
    <source>
        <dbReference type="EMBL" id="EPH46821.1"/>
    </source>
</evidence>